<evidence type="ECO:0000313" key="8">
    <source>
        <dbReference type="EMBL" id="KAK4337392.1"/>
    </source>
</evidence>
<dbReference type="PROSITE" id="PS00073">
    <property type="entry name" value="ACYL_COA_DH_2"/>
    <property type="match status" value="1"/>
</dbReference>
<evidence type="ECO:0000256" key="6">
    <source>
        <dbReference type="RuleBase" id="RU362125"/>
    </source>
</evidence>
<dbReference type="FunFam" id="2.40.110.10:FF:000006">
    <property type="entry name" value="very long-chain specific acyl-CoA dehydrogenase, mitochondrial"/>
    <property type="match status" value="1"/>
</dbReference>
<dbReference type="InterPro" id="IPR046373">
    <property type="entry name" value="Acyl-CoA_Oxase/DH_mid-dom_sf"/>
</dbReference>
<dbReference type="Gene3D" id="2.40.110.10">
    <property type="entry name" value="Butyryl-CoA Dehydrogenase, subunit A, domain 2"/>
    <property type="match status" value="1"/>
</dbReference>
<comment type="caution">
    <text evidence="8">The sequence shown here is derived from an EMBL/GenBank/DDBJ whole genome shotgun (WGS) entry which is preliminary data.</text>
</comment>
<evidence type="ECO:0000256" key="4">
    <source>
        <dbReference type="ARBA" id="ARBA00022827"/>
    </source>
</evidence>
<keyword evidence="4 6" id="KW-0274">FAD</keyword>
<keyword evidence="9" id="KW-1185">Reference proteome</keyword>
<dbReference type="GO" id="GO:0003995">
    <property type="term" value="F:acyl-CoA dehydrogenase activity"/>
    <property type="evidence" value="ECO:0007669"/>
    <property type="project" value="InterPro"/>
</dbReference>
<dbReference type="Pfam" id="PF02770">
    <property type="entry name" value="Acyl-CoA_dh_M"/>
    <property type="match status" value="1"/>
</dbReference>
<accession>A0AAE1QSF1</accession>
<sequence length="473" mass="52051">MLRLPKNINGLSKISKCFNNSIIKSSVHTVNGPLSFNLTSEQKELIETAKKFSREVIIPNAKKWDLNNEYPVEAHKKAHELGFFVAGVPTEYGGLGLSLLDCCLIGEELSYGCTGFSTSMLANELALGPVKLFASEELKKKYLGRNAAESVIAAYAVTEPGTGSNVAGITTKAVKDNDGNFILNGQKMWISNAGQCNWFFVLARTNLDPKAPASKAFTAFVVDRDTPGIIIGRKELNMGQRASDTRGVTFEDVKIPKENIVNAEGNGFKVAMGAFDFSRPIVACGAVGLAQRAFDEATKYSLERKAFGQEISKFQAIQFILADMAINIETARLIYYKAAWEFDQGRRNTYYASIAKCYASDVANKCAADAVQVFGGAGFNSEYPVEKLMRDAKIFHIYEGPEQWTKLFAMEITGNKQSPVDFNDECCQFLTKDSEVSSLVLDYPENFESLELTNVGLSWKVEIPTHYANATSI</sequence>
<evidence type="ECO:0000256" key="5">
    <source>
        <dbReference type="ARBA" id="ARBA00023002"/>
    </source>
</evidence>
<dbReference type="FunFam" id="1.20.140.10:FF:000011">
    <property type="entry name" value="Medium-chain specific acyl-CoA dehydrogenase, mitochondrial"/>
    <property type="match status" value="1"/>
</dbReference>
<dbReference type="InterPro" id="IPR013786">
    <property type="entry name" value="AcylCoA_DH/ox_N"/>
</dbReference>
<dbReference type="InterPro" id="IPR006091">
    <property type="entry name" value="Acyl-CoA_Oxase/DH_mid-dom"/>
</dbReference>
<name>A0AAE1QSF1_9SOLA</name>
<evidence type="ECO:0000256" key="3">
    <source>
        <dbReference type="ARBA" id="ARBA00022630"/>
    </source>
</evidence>
<dbReference type="GO" id="GO:0050660">
    <property type="term" value="F:flavin adenine dinucleotide binding"/>
    <property type="evidence" value="ECO:0007669"/>
    <property type="project" value="InterPro"/>
</dbReference>
<dbReference type="Proteomes" id="UP001291623">
    <property type="component" value="Unassembled WGS sequence"/>
</dbReference>
<comment type="cofactor">
    <cofactor evidence="1 6">
        <name>FAD</name>
        <dbReference type="ChEBI" id="CHEBI:57692"/>
    </cofactor>
</comment>
<dbReference type="PANTHER" id="PTHR43884:SF12">
    <property type="entry name" value="ISOVALERYL-COA DEHYDROGENASE, MITOCHONDRIAL-RELATED"/>
    <property type="match status" value="1"/>
</dbReference>
<comment type="similarity">
    <text evidence="2 6">Belongs to the acyl-CoA dehydrogenase family.</text>
</comment>
<dbReference type="InterPro" id="IPR006089">
    <property type="entry name" value="Acyl-CoA_DH_CS"/>
</dbReference>
<dbReference type="InterPro" id="IPR036398">
    <property type="entry name" value="CA_dom_sf"/>
</dbReference>
<proteinExistence type="inferred from homology"/>
<gene>
    <name evidence="8" type="ORF">RND71_043339</name>
</gene>
<keyword evidence="5 6" id="KW-0560">Oxidoreductase</keyword>
<dbReference type="InterPro" id="IPR009075">
    <property type="entry name" value="AcylCo_DH/oxidase_C"/>
</dbReference>
<evidence type="ECO:0000259" key="7">
    <source>
        <dbReference type="PROSITE" id="PS51144"/>
    </source>
</evidence>
<dbReference type="InterPro" id="IPR009100">
    <property type="entry name" value="AcylCoA_DH/oxidase_NM_dom_sf"/>
</dbReference>
<keyword evidence="3 6" id="KW-0285">Flavoprotein</keyword>
<organism evidence="8 9">
    <name type="scientific">Anisodus tanguticus</name>
    <dbReference type="NCBI Taxonomy" id="243964"/>
    <lineage>
        <taxon>Eukaryota</taxon>
        <taxon>Viridiplantae</taxon>
        <taxon>Streptophyta</taxon>
        <taxon>Embryophyta</taxon>
        <taxon>Tracheophyta</taxon>
        <taxon>Spermatophyta</taxon>
        <taxon>Magnoliopsida</taxon>
        <taxon>eudicotyledons</taxon>
        <taxon>Gunneridae</taxon>
        <taxon>Pentapetalae</taxon>
        <taxon>asterids</taxon>
        <taxon>lamiids</taxon>
        <taxon>Solanales</taxon>
        <taxon>Solanaceae</taxon>
        <taxon>Solanoideae</taxon>
        <taxon>Hyoscyameae</taxon>
        <taxon>Anisodus</taxon>
    </lineage>
</organism>
<dbReference type="Gene3D" id="1.10.540.10">
    <property type="entry name" value="Acyl-CoA dehydrogenase/oxidase, N-terminal domain"/>
    <property type="match status" value="1"/>
</dbReference>
<dbReference type="EMBL" id="JAVYJV010000030">
    <property type="protein sequence ID" value="KAK4337392.1"/>
    <property type="molecule type" value="Genomic_DNA"/>
</dbReference>
<dbReference type="Pfam" id="PF02771">
    <property type="entry name" value="Acyl-CoA_dh_N"/>
    <property type="match status" value="1"/>
</dbReference>
<dbReference type="InterPro" id="IPR036250">
    <property type="entry name" value="AcylCo_DH-like_C"/>
</dbReference>
<evidence type="ECO:0000256" key="1">
    <source>
        <dbReference type="ARBA" id="ARBA00001974"/>
    </source>
</evidence>
<dbReference type="InterPro" id="IPR001148">
    <property type="entry name" value="CA_dom"/>
</dbReference>
<dbReference type="SUPFAM" id="SSF56645">
    <property type="entry name" value="Acyl-CoA dehydrogenase NM domain-like"/>
    <property type="match status" value="1"/>
</dbReference>
<protein>
    <recommendedName>
        <fullName evidence="7">Alpha-carbonic anhydrase domain-containing protein</fullName>
    </recommendedName>
</protein>
<dbReference type="Pfam" id="PF00441">
    <property type="entry name" value="Acyl-CoA_dh_1"/>
    <property type="match status" value="1"/>
</dbReference>
<dbReference type="Gene3D" id="1.20.140.10">
    <property type="entry name" value="Butyryl-CoA Dehydrogenase, subunit A, domain 3"/>
    <property type="match status" value="1"/>
</dbReference>
<dbReference type="InterPro" id="IPR037069">
    <property type="entry name" value="AcylCoA_DH/ox_N_sf"/>
</dbReference>
<dbReference type="SUPFAM" id="SSF51069">
    <property type="entry name" value="Carbonic anhydrase"/>
    <property type="match status" value="1"/>
</dbReference>
<feature type="domain" description="Alpha-carbonic anhydrase" evidence="7">
    <location>
        <begin position="394"/>
        <end position="473"/>
    </location>
</feature>
<evidence type="ECO:0000313" key="9">
    <source>
        <dbReference type="Proteomes" id="UP001291623"/>
    </source>
</evidence>
<dbReference type="AlphaFoldDB" id="A0AAE1QSF1"/>
<dbReference type="SUPFAM" id="SSF47203">
    <property type="entry name" value="Acyl-CoA dehydrogenase C-terminal domain-like"/>
    <property type="match status" value="1"/>
</dbReference>
<dbReference type="PROSITE" id="PS51144">
    <property type="entry name" value="ALPHA_CA_2"/>
    <property type="match status" value="1"/>
</dbReference>
<evidence type="ECO:0000256" key="2">
    <source>
        <dbReference type="ARBA" id="ARBA00009347"/>
    </source>
</evidence>
<reference evidence="8" key="1">
    <citation type="submission" date="2023-12" db="EMBL/GenBank/DDBJ databases">
        <title>Genome assembly of Anisodus tanguticus.</title>
        <authorList>
            <person name="Wang Y.-J."/>
        </authorList>
    </citation>
    <scope>NUCLEOTIDE SEQUENCE</scope>
    <source>
        <strain evidence="8">KB-2021</strain>
        <tissue evidence="8">Leaf</tissue>
    </source>
</reference>
<dbReference type="PANTHER" id="PTHR43884">
    <property type="entry name" value="ACYL-COA DEHYDROGENASE"/>
    <property type="match status" value="1"/>
</dbReference>